<organism evidence="1 2">
    <name type="scientific">Erwinia phage vB_EamM_Joad</name>
    <dbReference type="NCBI Taxonomy" id="2026081"/>
    <lineage>
        <taxon>Viruses</taxon>
        <taxon>Duplodnaviria</taxon>
        <taxon>Heunggongvirae</taxon>
        <taxon>Uroviricota</taxon>
        <taxon>Caudoviricetes</taxon>
        <taxon>Chimalliviridae</taxon>
        <taxon>Risingsunvirus</taxon>
        <taxon>Risingsunvirus risingsun</taxon>
    </lineage>
</organism>
<sequence>MDNKHETLVSNVLVVANVTEVVKRTVQKVGLDYLPPLDEAIVEEQISKAVVSCVKGAE</sequence>
<evidence type="ECO:0000313" key="2">
    <source>
        <dbReference type="Proteomes" id="UP000222624"/>
    </source>
</evidence>
<reference evidence="2" key="1">
    <citation type="submission" date="2017-07" db="EMBL/GenBank/DDBJ databases">
        <authorList>
            <person name="Bickmore M.X."/>
            <person name="Vaden K."/>
            <person name="Brady T.S."/>
            <person name="Tateoka O.B."/>
            <person name="Carter J.L."/>
            <person name="Pape J.A."/>
            <person name="Robinson D.M."/>
            <person name="Russell K.A."/>
            <person name="Staley L.A."/>
            <person name="Stettler J.M."/>
            <person name="Townsend M.H."/>
            <person name="Wienclaw T."/>
            <person name="Williamson T.L."/>
            <person name="Kruger J.L."/>
            <person name="Berg J.A."/>
            <person name="Sharma R."/>
            <person name="Payne A.M."/>
            <person name="Fajardo C.P."/>
            <person name="Breakwell D.P."/>
            <person name="Hope S."/>
            <person name="Grose J.H."/>
        </authorList>
    </citation>
    <scope>NUCLEOTIDE SEQUENCE [LARGE SCALE GENOMIC DNA]</scope>
</reference>
<name>A0A223LI32_9CAUD</name>
<proteinExistence type="predicted"/>
<dbReference type="EMBL" id="MF459647">
    <property type="protein sequence ID" value="ASU03681.1"/>
    <property type="molecule type" value="Genomic_DNA"/>
</dbReference>
<gene>
    <name evidence="1" type="ORF">JOAD_234</name>
</gene>
<accession>A0A223LI32</accession>
<dbReference type="Proteomes" id="UP000222624">
    <property type="component" value="Genome"/>
</dbReference>
<evidence type="ECO:0000313" key="1">
    <source>
        <dbReference type="EMBL" id="ASU03681.1"/>
    </source>
</evidence>
<protein>
    <submittedName>
        <fullName evidence="1">Uncharacterized protein</fullName>
    </submittedName>
</protein>